<dbReference type="InterPro" id="IPR005886">
    <property type="entry name" value="UDP_G4E"/>
</dbReference>
<evidence type="ECO:0000256" key="3">
    <source>
        <dbReference type="ARBA" id="ARBA00004947"/>
    </source>
</evidence>
<dbReference type="NCBIfam" id="TIGR01179">
    <property type="entry name" value="galE"/>
    <property type="match status" value="1"/>
</dbReference>
<feature type="domain" description="NAD-dependent epimerase/dehydratase" evidence="11">
    <location>
        <begin position="5"/>
        <end position="253"/>
    </location>
</feature>
<evidence type="ECO:0000256" key="4">
    <source>
        <dbReference type="ARBA" id="ARBA00007637"/>
    </source>
</evidence>
<keyword evidence="9 10" id="KW-0119">Carbohydrate metabolism</keyword>
<comment type="pathway">
    <text evidence="3 10">Carbohydrate metabolism; galactose metabolism.</text>
</comment>
<dbReference type="UniPathway" id="UPA00214"/>
<evidence type="ECO:0000256" key="2">
    <source>
        <dbReference type="ARBA" id="ARBA00001911"/>
    </source>
</evidence>
<dbReference type="CDD" id="cd05247">
    <property type="entry name" value="UDP_G4E_1_SDR_e"/>
    <property type="match status" value="1"/>
</dbReference>
<evidence type="ECO:0000256" key="10">
    <source>
        <dbReference type="RuleBase" id="RU366046"/>
    </source>
</evidence>
<dbReference type="PANTHER" id="PTHR43725">
    <property type="entry name" value="UDP-GLUCOSE 4-EPIMERASE"/>
    <property type="match status" value="1"/>
</dbReference>
<dbReference type="PANTHER" id="PTHR43725:SF53">
    <property type="entry name" value="UDP-ARABINOSE 4-EPIMERASE 1"/>
    <property type="match status" value="1"/>
</dbReference>
<dbReference type="Gene3D" id="3.40.50.720">
    <property type="entry name" value="NAD(P)-binding Rossmann-like Domain"/>
    <property type="match status" value="1"/>
</dbReference>
<organism evidence="12 13">
    <name type="scientific">Zavarzinia aquatilis</name>
    <dbReference type="NCBI Taxonomy" id="2211142"/>
    <lineage>
        <taxon>Bacteria</taxon>
        <taxon>Pseudomonadati</taxon>
        <taxon>Pseudomonadota</taxon>
        <taxon>Alphaproteobacteria</taxon>
        <taxon>Rhodospirillales</taxon>
        <taxon>Zavarziniaceae</taxon>
        <taxon>Zavarzinia</taxon>
    </lineage>
</organism>
<dbReference type="Proteomes" id="UP000245461">
    <property type="component" value="Unassembled WGS sequence"/>
</dbReference>
<dbReference type="OrthoDB" id="9801785at2"/>
<comment type="similarity">
    <text evidence="4 10">Belongs to the NAD(P)-dependent epimerase/dehydratase family.</text>
</comment>
<reference evidence="12 13" key="1">
    <citation type="submission" date="2018-05" db="EMBL/GenBank/DDBJ databases">
        <title>Zavarzinia sp. HR-AS.</title>
        <authorList>
            <person name="Lee Y."/>
            <person name="Jeon C.O."/>
        </authorList>
    </citation>
    <scope>NUCLEOTIDE SEQUENCE [LARGE SCALE GENOMIC DNA]</scope>
    <source>
        <strain evidence="12 13">HR-AS</strain>
    </source>
</reference>
<dbReference type="Pfam" id="PF01370">
    <property type="entry name" value="Epimerase"/>
    <property type="match status" value="1"/>
</dbReference>
<evidence type="ECO:0000256" key="5">
    <source>
        <dbReference type="ARBA" id="ARBA00013189"/>
    </source>
</evidence>
<dbReference type="InterPro" id="IPR036291">
    <property type="entry name" value="NAD(P)-bd_dom_sf"/>
</dbReference>
<evidence type="ECO:0000313" key="13">
    <source>
        <dbReference type="Proteomes" id="UP000245461"/>
    </source>
</evidence>
<evidence type="ECO:0000256" key="7">
    <source>
        <dbReference type="ARBA" id="ARBA00023027"/>
    </source>
</evidence>
<evidence type="ECO:0000259" key="11">
    <source>
        <dbReference type="Pfam" id="PF01370"/>
    </source>
</evidence>
<comment type="caution">
    <text evidence="12">The sequence shown here is derived from an EMBL/GenBank/DDBJ whole genome shotgun (WGS) entry which is preliminary data.</text>
</comment>
<protein>
    <recommendedName>
        <fullName evidence="6 10">UDP-glucose 4-epimerase</fullName>
        <ecNumber evidence="5 10">5.1.3.2</ecNumber>
    </recommendedName>
</protein>
<keyword evidence="7 10" id="KW-0520">NAD</keyword>
<dbReference type="InterPro" id="IPR001509">
    <property type="entry name" value="Epimerase_deHydtase"/>
</dbReference>
<comment type="subunit">
    <text evidence="10">Homodimer.</text>
</comment>
<evidence type="ECO:0000256" key="6">
    <source>
        <dbReference type="ARBA" id="ARBA00018569"/>
    </source>
</evidence>
<dbReference type="Gene3D" id="3.90.25.10">
    <property type="entry name" value="UDP-galactose 4-epimerase, domain 1"/>
    <property type="match status" value="1"/>
</dbReference>
<sequence length="331" mass="34954">MAPAVLVSGGAGYIGSHTCKCLAAAGFLPVTLDNLSTGHRWAVKWGPLIEADIADRAVVMETVDRYRIVAALHFAAHSLVGESMRDPLKYYDNNVTRALAFAAALIDTGIDQFVFSSTASVYGMPVHLPMAEDHPTRPINPYGATKLAFEGALRDLQGAYGLRHVILRYFNAAGADGDGEIGEAHEPETHLIPNMVLAGLGAGSVLDIFGTDYPTPDGTAIRDYVHVGDLAQAHVAALRHLLAGGESLTLNVGTGKGLSVAEILAKGAEVLGHAVPHRLSARRVGDPPSLVADASAIHRRLGWEPRWSDVDTIIRTAAAWHSSQRGAGKAG</sequence>
<evidence type="ECO:0000256" key="8">
    <source>
        <dbReference type="ARBA" id="ARBA00023235"/>
    </source>
</evidence>
<comment type="cofactor">
    <cofactor evidence="2 10">
        <name>NAD(+)</name>
        <dbReference type="ChEBI" id="CHEBI:57540"/>
    </cofactor>
</comment>
<evidence type="ECO:0000256" key="9">
    <source>
        <dbReference type="ARBA" id="ARBA00023277"/>
    </source>
</evidence>
<name>A0A317EKS3_9PROT</name>
<keyword evidence="13" id="KW-1185">Reference proteome</keyword>
<dbReference type="EC" id="5.1.3.2" evidence="5 10"/>
<comment type="catalytic activity">
    <reaction evidence="1 10">
        <text>UDP-alpha-D-glucose = UDP-alpha-D-galactose</text>
        <dbReference type="Rhea" id="RHEA:22168"/>
        <dbReference type="ChEBI" id="CHEBI:58885"/>
        <dbReference type="ChEBI" id="CHEBI:66914"/>
        <dbReference type="EC" id="5.1.3.2"/>
    </reaction>
</comment>
<gene>
    <name evidence="12" type="primary">galE</name>
    <name evidence="12" type="ORF">DKG74_03180</name>
</gene>
<dbReference type="AlphaFoldDB" id="A0A317EKS3"/>
<dbReference type="SUPFAM" id="SSF51735">
    <property type="entry name" value="NAD(P)-binding Rossmann-fold domains"/>
    <property type="match status" value="1"/>
</dbReference>
<dbReference type="EMBL" id="QGLE01000001">
    <property type="protein sequence ID" value="PWR26063.1"/>
    <property type="molecule type" value="Genomic_DNA"/>
</dbReference>
<evidence type="ECO:0000313" key="12">
    <source>
        <dbReference type="EMBL" id="PWR26063.1"/>
    </source>
</evidence>
<keyword evidence="8 10" id="KW-0413">Isomerase</keyword>
<proteinExistence type="inferred from homology"/>
<evidence type="ECO:0000256" key="1">
    <source>
        <dbReference type="ARBA" id="ARBA00000083"/>
    </source>
</evidence>
<accession>A0A317EKS3</accession>
<dbReference type="GO" id="GO:0003978">
    <property type="term" value="F:UDP-glucose 4-epimerase activity"/>
    <property type="evidence" value="ECO:0007669"/>
    <property type="project" value="UniProtKB-UniRule"/>
</dbReference>
<dbReference type="GO" id="GO:0033499">
    <property type="term" value="P:galactose catabolic process via UDP-galactose, Leloir pathway"/>
    <property type="evidence" value="ECO:0007669"/>
    <property type="project" value="TreeGrafter"/>
</dbReference>